<dbReference type="SUPFAM" id="SSF50729">
    <property type="entry name" value="PH domain-like"/>
    <property type="match status" value="3"/>
</dbReference>
<proteinExistence type="predicted"/>
<dbReference type="PANTHER" id="PTHR14336:SF8">
    <property type="entry name" value="PROTEIN OPY1"/>
    <property type="match status" value="1"/>
</dbReference>
<dbReference type="CDD" id="cd04371">
    <property type="entry name" value="DEP"/>
    <property type="match status" value="1"/>
</dbReference>
<dbReference type="RefSeq" id="XP_004345314.1">
    <property type="nucleotide sequence ID" value="XM_004345264.2"/>
</dbReference>
<dbReference type="PhylomeDB" id="A0A0D2X4K3"/>
<dbReference type="InterPro" id="IPR036388">
    <property type="entry name" value="WH-like_DNA-bd_sf"/>
</dbReference>
<keyword evidence="5" id="KW-1185">Reference proteome</keyword>
<reference evidence="5" key="1">
    <citation type="submission" date="2011-02" db="EMBL/GenBank/DDBJ databases">
        <title>The Genome Sequence of Capsaspora owczarzaki ATCC 30864.</title>
        <authorList>
            <person name="Russ C."/>
            <person name="Cuomo C."/>
            <person name="Burger G."/>
            <person name="Gray M.W."/>
            <person name="Holland P.W.H."/>
            <person name="King N."/>
            <person name="Lang F.B.F."/>
            <person name="Roger A.J."/>
            <person name="Ruiz-Trillo I."/>
            <person name="Young S.K."/>
            <person name="Zeng Q."/>
            <person name="Gargeya S."/>
            <person name="Alvarado L."/>
            <person name="Berlin A."/>
            <person name="Chapman S.B."/>
            <person name="Chen Z."/>
            <person name="Freedman E."/>
            <person name="Gellesch M."/>
            <person name="Goldberg J."/>
            <person name="Griggs A."/>
            <person name="Gujja S."/>
            <person name="Heilman E."/>
            <person name="Heiman D."/>
            <person name="Howarth C."/>
            <person name="Mehta T."/>
            <person name="Neiman D."/>
            <person name="Pearson M."/>
            <person name="Roberts A."/>
            <person name="Saif S."/>
            <person name="Shea T."/>
            <person name="Shenoy N."/>
            <person name="Sisk P."/>
            <person name="Stolte C."/>
            <person name="Sykes S."/>
            <person name="White J."/>
            <person name="Yandava C."/>
            <person name="Haas B."/>
            <person name="Nusbaum C."/>
            <person name="Birren B."/>
        </authorList>
    </citation>
    <scope>NUCLEOTIDE SEQUENCE</scope>
    <source>
        <strain evidence="5">ATCC 30864</strain>
    </source>
</reference>
<protein>
    <submittedName>
        <fullName evidence="4">Uncharacterized protein</fullName>
    </submittedName>
</protein>
<feature type="domain" description="PH" evidence="2">
    <location>
        <begin position="57"/>
        <end position="152"/>
    </location>
</feature>
<dbReference type="InterPro" id="IPR036390">
    <property type="entry name" value="WH_DNA-bd_sf"/>
</dbReference>
<dbReference type="SUPFAM" id="SSF46785">
    <property type="entry name" value="Winged helix' DNA-binding domain"/>
    <property type="match status" value="1"/>
</dbReference>
<dbReference type="Gene3D" id="2.30.29.30">
    <property type="entry name" value="Pleckstrin-homology domain (PH domain)/Phosphotyrosine-binding domain (PTB)"/>
    <property type="match status" value="3"/>
</dbReference>
<feature type="compositionally biased region" description="Low complexity" evidence="1">
    <location>
        <begin position="29"/>
        <end position="53"/>
    </location>
</feature>
<evidence type="ECO:0000256" key="1">
    <source>
        <dbReference type="SAM" id="MobiDB-lite"/>
    </source>
</evidence>
<feature type="domain" description="DEP" evidence="3">
    <location>
        <begin position="458"/>
        <end position="533"/>
    </location>
</feature>
<dbReference type="InterPro" id="IPR051707">
    <property type="entry name" value="PI-Interact_SigTrans_Reg"/>
</dbReference>
<organism evidence="4 5">
    <name type="scientific">Capsaspora owczarzaki (strain ATCC 30864)</name>
    <dbReference type="NCBI Taxonomy" id="595528"/>
    <lineage>
        <taxon>Eukaryota</taxon>
        <taxon>Filasterea</taxon>
        <taxon>Capsaspora</taxon>
    </lineage>
</organism>
<dbReference type="eggNOG" id="ENOG502QYJ8">
    <property type="taxonomic scope" value="Eukaryota"/>
</dbReference>
<dbReference type="Gene3D" id="1.10.10.10">
    <property type="entry name" value="Winged helix-like DNA-binding domain superfamily/Winged helix DNA-binding domain"/>
    <property type="match status" value="1"/>
</dbReference>
<dbReference type="Proteomes" id="UP000008743">
    <property type="component" value="Unassembled WGS sequence"/>
</dbReference>
<dbReference type="SMART" id="SM00233">
    <property type="entry name" value="PH"/>
    <property type="match status" value="3"/>
</dbReference>
<accession>A0A0D2X4K3</accession>
<dbReference type="GO" id="GO:0035556">
    <property type="term" value="P:intracellular signal transduction"/>
    <property type="evidence" value="ECO:0007669"/>
    <property type="project" value="InterPro"/>
</dbReference>
<dbReference type="PROSITE" id="PS50186">
    <property type="entry name" value="DEP"/>
    <property type="match status" value="1"/>
</dbReference>
<dbReference type="InterPro" id="IPR000591">
    <property type="entry name" value="DEP_dom"/>
</dbReference>
<feature type="region of interest" description="Disordered" evidence="1">
    <location>
        <begin position="549"/>
        <end position="570"/>
    </location>
</feature>
<dbReference type="STRING" id="595528.A0A0D2X4K3"/>
<dbReference type="EMBL" id="KE346370">
    <property type="protein sequence ID" value="KJE96209.1"/>
    <property type="molecule type" value="Genomic_DNA"/>
</dbReference>
<evidence type="ECO:0000313" key="5">
    <source>
        <dbReference type="Proteomes" id="UP000008743"/>
    </source>
</evidence>
<feature type="region of interest" description="Disordered" evidence="1">
    <location>
        <begin position="168"/>
        <end position="189"/>
    </location>
</feature>
<sequence length="702" mass="75679">MSSAIGPLSTAIPSAGSPPPQPSQPPSSLPSSPWSLNPGVGAPASLSSSQSTSSSTPVELLGFMHKKGHVRHNWKRRWFTLRNSELRYFKSSRHETAVAVVPLAGALGVARIQHSRPFVFRLVLQGNFCYLFHAYSEEDMNTWINALQAAIQVASNQQSVAAGASATPAVASPTSKSNAGDSTSNPSIVSEDCESFMEIEDTDDEVYDSGDDTHSSDSGEDEDIEPLPGDLRAAAAAAAASTTTKPRARTVIGSSSVDAAAAVGSSHAVFAAPGSSPSSSALSNRPRSTAAPIVSSVAASSTQTSRSSPLGISKLSGSYGALTFAGVAAVVGSGNSPLKCGFLVKKGHIRHNWKMRWFVLHNSRLEYYQTPTDTEPVNVIPLDGCRVDTHPYDKRKRRYIFCLTTAAGLEYRFHASNRDEMMAWTQAIDRAISNFWPSQQQARPASKAEEIIIAMKDHEAGIKLSDKTVRLKTHRNCFSGADAVAWLLSWNFAASREQATQVAQKLLAESWISSTSRKVTEFVDGPGLYRFVDKTSTSTDALASLHLDSDDDDDLPADANQPPTEQATLPAPARPIVVAATVDAASIDARKVGFLLKKGHLRHNWKTRWFVLHKTKPMLEYFSSPKDIEPIGAILLYRCQIGACESKKRPFVFRLVSHEGVPYYLHAPSQLDMEQWISAIAAAAADATAASLALVTKRSNED</sequence>
<dbReference type="OMA" id="MNTWINA"/>
<feature type="region of interest" description="Disordered" evidence="1">
    <location>
        <begin position="203"/>
        <end position="227"/>
    </location>
</feature>
<evidence type="ECO:0000259" key="3">
    <source>
        <dbReference type="PROSITE" id="PS50186"/>
    </source>
</evidence>
<dbReference type="PANTHER" id="PTHR14336">
    <property type="entry name" value="TANDEM PH DOMAIN CONTAINING PROTEIN"/>
    <property type="match status" value="1"/>
</dbReference>
<dbReference type="AlphaFoldDB" id="A0A0D2X4K3"/>
<dbReference type="InterPro" id="IPR001849">
    <property type="entry name" value="PH_domain"/>
</dbReference>
<evidence type="ECO:0000259" key="2">
    <source>
        <dbReference type="PROSITE" id="PS50003"/>
    </source>
</evidence>
<dbReference type="SMART" id="SM00049">
    <property type="entry name" value="DEP"/>
    <property type="match status" value="1"/>
</dbReference>
<gene>
    <name evidence="4" type="ORF">CAOG_006565</name>
</gene>
<dbReference type="PROSITE" id="PS50003">
    <property type="entry name" value="PH_DOMAIN"/>
    <property type="match status" value="3"/>
</dbReference>
<dbReference type="FunFam" id="2.30.29.30:FF:000286">
    <property type="entry name" value="PH-protein kinase domain containing protein"/>
    <property type="match status" value="3"/>
</dbReference>
<feature type="domain" description="PH" evidence="2">
    <location>
        <begin position="588"/>
        <end position="685"/>
    </location>
</feature>
<feature type="compositionally biased region" description="Pro residues" evidence="1">
    <location>
        <begin position="16"/>
        <end position="28"/>
    </location>
</feature>
<dbReference type="OrthoDB" id="185175at2759"/>
<evidence type="ECO:0000313" key="4">
    <source>
        <dbReference type="EMBL" id="KJE96209.1"/>
    </source>
</evidence>
<feature type="domain" description="PH" evidence="2">
    <location>
        <begin position="336"/>
        <end position="433"/>
    </location>
</feature>
<dbReference type="Pfam" id="PF00610">
    <property type="entry name" value="DEP"/>
    <property type="match status" value="1"/>
</dbReference>
<dbReference type="InParanoid" id="A0A0D2X4K3"/>
<name>A0A0D2X4K3_CAPO3</name>
<dbReference type="Pfam" id="PF00169">
    <property type="entry name" value="PH"/>
    <property type="match status" value="3"/>
</dbReference>
<dbReference type="InterPro" id="IPR011993">
    <property type="entry name" value="PH-like_dom_sf"/>
</dbReference>
<feature type="region of interest" description="Disordered" evidence="1">
    <location>
        <begin position="1"/>
        <end position="53"/>
    </location>
</feature>
<feature type="compositionally biased region" description="Polar residues" evidence="1">
    <location>
        <begin position="176"/>
        <end position="188"/>
    </location>
</feature>